<gene>
    <name evidence="1" type="ORF">ACFQSB_40395</name>
</gene>
<sequence length="127" mass="14138">MFRVVVNGVVLGNIIRPTTNNQDIFKTFQYDLTPFVGGDIRISLQHIGKSSNDIGDNAYLDNLRFSPVPLLSTNENNFIGLKYYPNPVDNILNIENNSVISSVEILSVTGQSLFIKSFLTNNITIDT</sequence>
<comment type="caution">
    <text evidence="1">The sequence shown here is derived from an EMBL/GenBank/DDBJ whole genome shotgun (WGS) entry which is preliminary data.</text>
</comment>
<accession>A0ABW2PHF7</accession>
<reference evidence="2" key="1">
    <citation type="journal article" date="2019" name="Int. J. Syst. Evol. Microbiol.">
        <title>The Global Catalogue of Microorganisms (GCM) 10K type strain sequencing project: providing services to taxonomists for standard genome sequencing and annotation.</title>
        <authorList>
            <consortium name="The Broad Institute Genomics Platform"/>
            <consortium name="The Broad Institute Genome Sequencing Center for Infectious Disease"/>
            <person name="Wu L."/>
            <person name="Ma J."/>
        </authorList>
    </citation>
    <scope>NUCLEOTIDE SEQUENCE [LARGE SCALE GENOMIC DNA]</scope>
    <source>
        <strain evidence="2">CECT 7649</strain>
    </source>
</reference>
<dbReference type="Proteomes" id="UP001596496">
    <property type="component" value="Unassembled WGS sequence"/>
</dbReference>
<evidence type="ECO:0000313" key="2">
    <source>
        <dbReference type="Proteomes" id="UP001596496"/>
    </source>
</evidence>
<dbReference type="EMBL" id="JBHTCG010000127">
    <property type="protein sequence ID" value="MFC7388499.1"/>
    <property type="molecule type" value="Genomic_DNA"/>
</dbReference>
<protein>
    <submittedName>
        <fullName evidence="1">Uncharacterized protein</fullName>
    </submittedName>
</protein>
<feature type="non-terminal residue" evidence="1">
    <location>
        <position position="127"/>
    </location>
</feature>
<organism evidence="1 2">
    <name type="scientific">Sphaerisporangium rhizosphaerae</name>
    <dbReference type="NCBI Taxonomy" id="2269375"/>
    <lineage>
        <taxon>Bacteria</taxon>
        <taxon>Bacillati</taxon>
        <taxon>Actinomycetota</taxon>
        <taxon>Actinomycetes</taxon>
        <taxon>Streptosporangiales</taxon>
        <taxon>Streptosporangiaceae</taxon>
        <taxon>Sphaerisporangium</taxon>
    </lineage>
</organism>
<name>A0ABW2PHF7_9ACTN</name>
<dbReference type="RefSeq" id="WP_380832675.1">
    <property type="nucleotide sequence ID" value="NZ_JBHTCG010000127.1"/>
</dbReference>
<keyword evidence="2" id="KW-1185">Reference proteome</keyword>
<evidence type="ECO:0000313" key="1">
    <source>
        <dbReference type="EMBL" id="MFC7388499.1"/>
    </source>
</evidence>
<proteinExistence type="predicted"/>